<reference evidence="1" key="1">
    <citation type="submission" date="2017-02" db="EMBL/GenBank/DDBJ databases">
        <title>Delving into the versatile metabolic prowess of the omnipresent phylum Bacteroidetes.</title>
        <authorList>
            <person name="Nobu M.K."/>
            <person name="Mei R."/>
            <person name="Narihiro T."/>
            <person name="Kuroda K."/>
            <person name="Liu W.-T."/>
        </authorList>
    </citation>
    <scope>NUCLEOTIDE SEQUENCE</scope>
    <source>
        <strain evidence="1">ADurb.Bin276</strain>
    </source>
</reference>
<proteinExistence type="predicted"/>
<protein>
    <submittedName>
        <fullName evidence="1">7-carboxy-7-deazaguanine synthase</fullName>
        <ecNumber evidence="1">4.3.99.3</ecNumber>
    </submittedName>
</protein>
<keyword evidence="1" id="KW-0456">Lyase</keyword>
<comment type="caution">
    <text evidence="1">The sequence shown here is derived from an EMBL/GenBank/DDBJ whole genome shotgun (WGS) entry which is preliminary data.</text>
</comment>
<dbReference type="EC" id="4.3.99.3" evidence="1"/>
<dbReference type="Gene3D" id="3.20.20.70">
    <property type="entry name" value="Aldolase class I"/>
    <property type="match status" value="1"/>
</dbReference>
<dbReference type="EMBL" id="MWBQ01000071">
    <property type="protein sequence ID" value="OQA58530.1"/>
    <property type="molecule type" value="Genomic_DNA"/>
</dbReference>
<dbReference type="AlphaFoldDB" id="A0A1V5SVG5"/>
<dbReference type="InterPro" id="IPR013785">
    <property type="entry name" value="Aldolase_TIM"/>
</dbReference>
<gene>
    <name evidence="1" type="primary">queE</name>
    <name evidence="1" type="ORF">BWY41_01061</name>
</gene>
<name>A0A1V5SVG5_9BACT</name>
<accession>A0A1V5SVG5</accession>
<evidence type="ECO:0000313" key="1">
    <source>
        <dbReference type="EMBL" id="OQA58530.1"/>
    </source>
</evidence>
<organism evidence="1">
    <name type="scientific">Candidatus Atribacter allofermentans</name>
    <dbReference type="NCBI Taxonomy" id="1852833"/>
    <lineage>
        <taxon>Bacteria</taxon>
        <taxon>Pseudomonadati</taxon>
        <taxon>Atribacterota</taxon>
        <taxon>Atribacteria</taxon>
        <taxon>Atribacterales</taxon>
        <taxon>Atribacteraceae</taxon>
        <taxon>Atribacter</taxon>
    </lineage>
</organism>
<dbReference type="Proteomes" id="UP000485569">
    <property type="component" value="Unassembled WGS sequence"/>
</dbReference>
<sequence length="126" mass="14839">MKSIKLIECMNFTWQAEGDDCGKKMLLTRFKYCNRAHGYLEENGLHPCPFCDTITKMKIETESDYYIKDLQMMIEENNLALMISGGEPGFGLNLQSNGQSRRVHRYRQLLKPHSSREERVERFQNR</sequence>
<dbReference type="GO" id="GO:0016829">
    <property type="term" value="F:lyase activity"/>
    <property type="evidence" value="ECO:0007669"/>
    <property type="project" value="UniProtKB-KW"/>
</dbReference>